<gene>
    <name evidence="2" type="ORF">PQU95_15380</name>
</gene>
<evidence type="ECO:0000313" key="3">
    <source>
        <dbReference type="Proteomes" id="UP001219956"/>
    </source>
</evidence>
<dbReference type="Gene3D" id="3.10.180.10">
    <property type="entry name" value="2,3-Dihydroxybiphenyl 1,2-Dioxygenase, domain 1"/>
    <property type="match status" value="1"/>
</dbReference>
<dbReference type="PROSITE" id="PS51819">
    <property type="entry name" value="VOC"/>
    <property type="match status" value="1"/>
</dbReference>
<dbReference type="RefSeq" id="WP_272752826.1">
    <property type="nucleotide sequence ID" value="NZ_JAQQLF010000022.1"/>
</dbReference>
<proteinExistence type="predicted"/>
<dbReference type="InterPro" id="IPR037523">
    <property type="entry name" value="VOC_core"/>
</dbReference>
<dbReference type="PANTHER" id="PTHR21366">
    <property type="entry name" value="GLYOXALASE FAMILY PROTEIN"/>
    <property type="match status" value="1"/>
</dbReference>
<comment type="caution">
    <text evidence="2">The sequence shown here is derived from an EMBL/GenBank/DDBJ whole genome shotgun (WGS) entry which is preliminary data.</text>
</comment>
<dbReference type="EMBL" id="JAQQLF010000022">
    <property type="protein sequence ID" value="MDC7718589.1"/>
    <property type="molecule type" value="Genomic_DNA"/>
</dbReference>
<name>A0ABT5J191_9NEIS</name>
<sequence>MGIRRLNHAVLYVSDVERSTAFYQQVLGFRPKPAANPSRAVFAQAADSDNDHDLALFSKNAGQQRAGVFSPQGETPAANEPPAGLYHLAWEVDSLLALKRIRDQLAQLGRLGLEEDHGTIRSVYGHDPDGLLFEVTWVVPADELQPADRQQPTRVLDWAQDLARFGHLYPSAA</sequence>
<dbReference type="InterPro" id="IPR050383">
    <property type="entry name" value="GlyoxalaseI/FosfomycinResist"/>
</dbReference>
<dbReference type="InterPro" id="IPR029068">
    <property type="entry name" value="Glyas_Bleomycin-R_OHBP_Dase"/>
</dbReference>
<keyword evidence="3" id="KW-1185">Reference proteome</keyword>
<accession>A0ABT5J191</accession>
<protein>
    <submittedName>
        <fullName evidence="2">VOC family protein</fullName>
    </submittedName>
</protein>
<evidence type="ECO:0000313" key="2">
    <source>
        <dbReference type="EMBL" id="MDC7718589.1"/>
    </source>
</evidence>
<dbReference type="PANTHER" id="PTHR21366:SF31">
    <property type="entry name" value="METALLOTHIOL TRANSFERASE FOSB"/>
    <property type="match status" value="1"/>
</dbReference>
<organism evidence="2 3">
    <name type="scientific">Vogesella aquatica</name>
    <dbReference type="NCBI Taxonomy" id="2984206"/>
    <lineage>
        <taxon>Bacteria</taxon>
        <taxon>Pseudomonadati</taxon>
        <taxon>Pseudomonadota</taxon>
        <taxon>Betaproteobacteria</taxon>
        <taxon>Neisseriales</taxon>
        <taxon>Chromobacteriaceae</taxon>
        <taxon>Vogesella</taxon>
    </lineage>
</organism>
<reference evidence="2 3" key="1">
    <citation type="submission" date="2023-01" db="EMBL/GenBank/DDBJ databases">
        <title>Novel species of the genus Vogesella isolated from rivers.</title>
        <authorList>
            <person name="Lu H."/>
        </authorList>
    </citation>
    <scope>NUCLEOTIDE SEQUENCE [LARGE SCALE GENOMIC DNA]</scope>
    <source>
        <strain evidence="2 3">DC21W</strain>
    </source>
</reference>
<dbReference type="SUPFAM" id="SSF54593">
    <property type="entry name" value="Glyoxalase/Bleomycin resistance protein/Dihydroxybiphenyl dioxygenase"/>
    <property type="match status" value="1"/>
</dbReference>
<dbReference type="InterPro" id="IPR004360">
    <property type="entry name" value="Glyas_Fos-R_dOase_dom"/>
</dbReference>
<feature type="domain" description="VOC" evidence="1">
    <location>
        <begin position="5"/>
        <end position="138"/>
    </location>
</feature>
<evidence type="ECO:0000259" key="1">
    <source>
        <dbReference type="PROSITE" id="PS51819"/>
    </source>
</evidence>
<dbReference type="Proteomes" id="UP001219956">
    <property type="component" value="Unassembled WGS sequence"/>
</dbReference>
<dbReference type="Pfam" id="PF00903">
    <property type="entry name" value="Glyoxalase"/>
    <property type="match status" value="1"/>
</dbReference>
<dbReference type="CDD" id="cd06587">
    <property type="entry name" value="VOC"/>
    <property type="match status" value="1"/>
</dbReference>